<dbReference type="Proteomes" id="UP000287651">
    <property type="component" value="Unassembled WGS sequence"/>
</dbReference>
<feature type="non-terminal residue" evidence="1">
    <location>
        <position position="1"/>
    </location>
</feature>
<protein>
    <submittedName>
        <fullName evidence="1">Uncharacterized protein</fullName>
    </submittedName>
</protein>
<gene>
    <name evidence="1" type="ORF">B296_00052634</name>
</gene>
<organism evidence="1 2">
    <name type="scientific">Ensete ventricosum</name>
    <name type="common">Abyssinian banana</name>
    <name type="synonym">Musa ensete</name>
    <dbReference type="NCBI Taxonomy" id="4639"/>
    <lineage>
        <taxon>Eukaryota</taxon>
        <taxon>Viridiplantae</taxon>
        <taxon>Streptophyta</taxon>
        <taxon>Embryophyta</taxon>
        <taxon>Tracheophyta</taxon>
        <taxon>Spermatophyta</taxon>
        <taxon>Magnoliopsida</taxon>
        <taxon>Liliopsida</taxon>
        <taxon>Zingiberales</taxon>
        <taxon>Musaceae</taxon>
        <taxon>Ensete</taxon>
    </lineage>
</organism>
<dbReference type="PANTHER" id="PTHR31423:SF3">
    <property type="entry name" value="PROLYL-TRNA SYNTHETASE ASSOCIATED DOMAIN-CONTAINING PROTEIN 1-RELATED"/>
    <property type="match status" value="1"/>
</dbReference>
<dbReference type="AlphaFoldDB" id="A0A426Y6X7"/>
<dbReference type="PANTHER" id="PTHR31423">
    <property type="entry name" value="YBAK DOMAIN-CONTAINING PROTEIN"/>
    <property type="match status" value="1"/>
</dbReference>
<accession>A0A426Y6X7</accession>
<dbReference type="InterPro" id="IPR040285">
    <property type="entry name" value="ProX/PRXD1"/>
</dbReference>
<name>A0A426Y6X7_ENSVE</name>
<proteinExistence type="predicted"/>
<sequence>AISASSLDRFLISIGRQPSYVDLEANPAVGKDNPPDLASLVPSGLPTLPDKVENAVVTSIPTGNDGLTVEKPTKLAVEAKRSAASQKEKLQKVQSSIDPLAEATNIEKLVKEILDKTSTAFLNEITKDLNDPQIAPSVSDVVKRRVSSDLEHMMMSLKNAAYTQGFQAGFQATLRSSLQNLSMPR</sequence>
<evidence type="ECO:0000313" key="2">
    <source>
        <dbReference type="Proteomes" id="UP000287651"/>
    </source>
</evidence>
<comment type="caution">
    <text evidence="1">The sequence shown here is derived from an EMBL/GenBank/DDBJ whole genome shotgun (WGS) entry which is preliminary data.</text>
</comment>
<reference evidence="1 2" key="1">
    <citation type="journal article" date="2014" name="Agronomy (Basel)">
        <title>A Draft Genome Sequence for Ensete ventricosum, the Drought-Tolerant Tree Against Hunger.</title>
        <authorList>
            <person name="Harrison J."/>
            <person name="Moore K.A."/>
            <person name="Paszkiewicz K."/>
            <person name="Jones T."/>
            <person name="Grant M."/>
            <person name="Ambacheew D."/>
            <person name="Muzemil S."/>
            <person name="Studholme D.J."/>
        </authorList>
    </citation>
    <scope>NUCLEOTIDE SEQUENCE [LARGE SCALE GENOMIC DNA]</scope>
</reference>
<evidence type="ECO:0000313" key="1">
    <source>
        <dbReference type="EMBL" id="RRT47513.1"/>
    </source>
</evidence>
<dbReference type="EMBL" id="AMZH03014509">
    <property type="protein sequence ID" value="RRT47513.1"/>
    <property type="molecule type" value="Genomic_DNA"/>
</dbReference>